<dbReference type="Pfam" id="PF12859">
    <property type="entry name" value="ANAPC1"/>
    <property type="match status" value="3"/>
</dbReference>
<feature type="domain" description="Anaphase-promoting complex subunit 1 C-terminal" evidence="9">
    <location>
        <begin position="1685"/>
        <end position="1813"/>
    </location>
</feature>
<feature type="domain" description="Anaphase-promoting complex subunit 1 N-terminal" evidence="8">
    <location>
        <begin position="496"/>
        <end position="602"/>
    </location>
</feature>
<gene>
    <name evidence="12" type="ORF">Glove_152g83</name>
</gene>
<dbReference type="Pfam" id="PF18122">
    <property type="entry name" value="APC1_C"/>
    <property type="match status" value="1"/>
</dbReference>
<protein>
    <submittedName>
        <fullName evidence="12">Uncharacterized protein</fullName>
    </submittedName>
</protein>
<proteinExistence type="inferred from homology"/>
<dbReference type="InterPro" id="IPR048971">
    <property type="entry name" value="Apc1_3rd"/>
</dbReference>
<evidence type="ECO:0000313" key="13">
    <source>
        <dbReference type="Proteomes" id="UP000266861"/>
    </source>
</evidence>
<reference evidence="12 13" key="1">
    <citation type="submission" date="2018-08" db="EMBL/GenBank/DDBJ databases">
        <title>Genome and evolution of the arbuscular mycorrhizal fungus Diversispora epigaea (formerly Glomus versiforme) and its bacterial endosymbionts.</title>
        <authorList>
            <person name="Sun X."/>
            <person name="Fei Z."/>
            <person name="Harrison M."/>
        </authorList>
    </citation>
    <scope>NUCLEOTIDE SEQUENCE [LARGE SCALE GENOMIC DNA]</scope>
    <source>
        <strain evidence="12 13">IT104</strain>
    </source>
</reference>
<dbReference type="GO" id="GO:0060090">
    <property type="term" value="F:molecular adaptor activity"/>
    <property type="evidence" value="ECO:0007669"/>
    <property type="project" value="TreeGrafter"/>
</dbReference>
<organism evidence="12 13">
    <name type="scientific">Diversispora epigaea</name>
    <dbReference type="NCBI Taxonomy" id="1348612"/>
    <lineage>
        <taxon>Eukaryota</taxon>
        <taxon>Fungi</taxon>
        <taxon>Fungi incertae sedis</taxon>
        <taxon>Mucoromycota</taxon>
        <taxon>Glomeromycotina</taxon>
        <taxon>Glomeromycetes</taxon>
        <taxon>Diversisporales</taxon>
        <taxon>Diversisporaceae</taxon>
        <taxon>Diversispora</taxon>
    </lineage>
</organism>
<dbReference type="GO" id="GO:0051301">
    <property type="term" value="P:cell division"/>
    <property type="evidence" value="ECO:0007669"/>
    <property type="project" value="UniProtKB-KW"/>
</dbReference>
<evidence type="ECO:0000256" key="7">
    <source>
        <dbReference type="SAM" id="MobiDB-lite"/>
    </source>
</evidence>
<dbReference type="GO" id="GO:0005680">
    <property type="term" value="C:anaphase-promoting complex"/>
    <property type="evidence" value="ECO:0007669"/>
    <property type="project" value="InterPro"/>
</dbReference>
<keyword evidence="2" id="KW-0132">Cell division</keyword>
<feature type="domain" description="Anaphase-promoting complex subunit 1 N-terminal" evidence="8">
    <location>
        <begin position="66"/>
        <end position="192"/>
    </location>
</feature>
<evidence type="ECO:0000259" key="8">
    <source>
        <dbReference type="Pfam" id="PF12859"/>
    </source>
</evidence>
<dbReference type="InterPro" id="IPR049255">
    <property type="entry name" value="Apc1_N"/>
</dbReference>
<dbReference type="PANTHER" id="PTHR12827:SF3">
    <property type="entry name" value="ANAPHASE-PROMOTING COMPLEX SUBUNIT 1"/>
    <property type="match status" value="1"/>
</dbReference>
<evidence type="ECO:0000256" key="3">
    <source>
        <dbReference type="ARBA" id="ARBA00022737"/>
    </source>
</evidence>
<dbReference type="GO" id="GO:0070979">
    <property type="term" value="P:protein K11-linked ubiquitination"/>
    <property type="evidence" value="ECO:0007669"/>
    <property type="project" value="TreeGrafter"/>
</dbReference>
<evidence type="ECO:0000256" key="2">
    <source>
        <dbReference type="ARBA" id="ARBA00022618"/>
    </source>
</evidence>
<evidence type="ECO:0000256" key="5">
    <source>
        <dbReference type="ARBA" id="ARBA00023306"/>
    </source>
</evidence>
<name>A0A397ISM6_9GLOM</name>
<feature type="domain" description="Anaphase-promoting complex subunit 1 beta-sandwich" evidence="11">
    <location>
        <begin position="1545"/>
        <end position="1642"/>
    </location>
</feature>
<comment type="similarity">
    <text evidence="1">Belongs to the APC1 family.</text>
</comment>
<dbReference type="InterPro" id="IPR041221">
    <property type="entry name" value="APC1_C"/>
</dbReference>
<keyword evidence="5" id="KW-0131">Cell cycle</keyword>
<dbReference type="GO" id="GO:0031145">
    <property type="term" value="P:anaphase-promoting complex-dependent catabolic process"/>
    <property type="evidence" value="ECO:0007669"/>
    <property type="project" value="TreeGrafter"/>
</dbReference>
<feature type="coiled-coil region" evidence="6">
    <location>
        <begin position="1907"/>
        <end position="1934"/>
    </location>
</feature>
<evidence type="ECO:0000256" key="6">
    <source>
        <dbReference type="SAM" id="Coils"/>
    </source>
</evidence>
<evidence type="ECO:0000259" key="10">
    <source>
        <dbReference type="Pfam" id="PF20518"/>
    </source>
</evidence>
<dbReference type="Pfam" id="PF21282">
    <property type="entry name" value="APC1_3rd"/>
    <property type="match status" value="1"/>
</dbReference>
<evidence type="ECO:0000256" key="1">
    <source>
        <dbReference type="ARBA" id="ARBA00010547"/>
    </source>
</evidence>
<dbReference type="InterPro" id="IPR046794">
    <property type="entry name" value="Apc1_MidN"/>
</dbReference>
<feature type="domain" description="Anaphase-promoting complex subunit 1 middle" evidence="10">
    <location>
        <begin position="621"/>
        <end position="801"/>
    </location>
</feature>
<evidence type="ECO:0000259" key="11">
    <source>
        <dbReference type="Pfam" id="PF21282"/>
    </source>
</evidence>
<feature type="region of interest" description="Disordered" evidence="7">
    <location>
        <begin position="929"/>
        <end position="951"/>
    </location>
</feature>
<accession>A0A397ISM6</accession>
<feature type="compositionally biased region" description="Low complexity" evidence="7">
    <location>
        <begin position="289"/>
        <end position="302"/>
    </location>
</feature>
<feature type="region of interest" description="Disordered" evidence="7">
    <location>
        <begin position="280"/>
        <end position="305"/>
    </location>
</feature>
<keyword evidence="4" id="KW-0498">Mitosis</keyword>
<keyword evidence="3" id="KW-0677">Repeat</keyword>
<comment type="caution">
    <text evidence="12">The sequence shown here is derived from an EMBL/GenBank/DDBJ whole genome shotgun (WGS) entry which is preliminary data.</text>
</comment>
<dbReference type="PANTHER" id="PTHR12827">
    <property type="entry name" value="MEIOTIC CHECKPOINT REGULATOR TSG24 FAMILY MEMBER"/>
    <property type="match status" value="1"/>
</dbReference>
<evidence type="ECO:0000313" key="12">
    <source>
        <dbReference type="EMBL" id="RHZ78999.1"/>
    </source>
</evidence>
<dbReference type="InterPro" id="IPR011989">
    <property type="entry name" value="ARM-like"/>
</dbReference>
<feature type="domain" description="Anaphase-promoting complex subunit 1 middle" evidence="10">
    <location>
        <begin position="841"/>
        <end position="896"/>
    </location>
</feature>
<sequence length="1960" mass="225506">MEIRVLGKFVPFGEQHIKSKDITETSSQKLYNQSHDFFQKCETNDPFVCTSNSNYILYEGFDPSTKNSNDSKNVDEELFIENNTVVWSRCNVLQKSFKFDEPVLQALFVWFNAKKSSISSNEVHDSKITNRLERQRALFVLFQDYARVYFLDGQHFLIRLPSPVRHAWAMNCGVILQCTIDEKKSSLSNFPSGSLPMLYSLLDPLEEIKSVSIADKIMFDESKVNIKGKTRPFTDTDEIMIFVNDNERDINPILVTLNRLTLRHSMYRYAICKERNNSMKKSENQNFTSSSSPRSMRSRSSSNVRADTLQNFDGRKSIEDSFQNVDGRNSLNSLQSLDRFLYYDHDEMLNELRIKSDSKSEVFLELIWTESIAKIEKLEKSDVFIVHDYVGSEILCIFSKSSKNFMGLNLRNNHSSHDFKVNVRFEFKVEGAAPILATRLQFYDILFFKEVTKLELWIGYGNPIPLNYNIEMIKSEFDFEDNKEWENKPIPREALQLQYRKYLTSKQSHHQFSSDTVITELRNWVHNRTNLVFSNNKIVRISLNFIPSSKLVRSCLEALSFALPTNLFFEFKAEYMLFQYGTEKEDSKIPRETEWENFVIVLLSFFQLNELNEQKLSGKETKEAKETKETKESDWDFLIASSKHSKFNFDNHFLCLRPSITKENYTMINLLERSQVLRKKNYDHRKRLEENLSSFLPSILFSLHLVYQDLRLNVLSQKFVNDIIPLLLQLAIFLGLDIYVDYYQQNYGIHQKLKIKKVLIMKLNLNNDHPFFMPPDIFKWILKCLRYGIEKNENFPNIKGIGPTFSIPNIQENLIHEFDCCSRIQKINSIYKKLVTEGEKSMILEIVNVGYFIKDIDSLPFGIVVPLREAIRKCREKPPANWPGEAYILIGREDLAELSYGVPIGYIHTRGNKMEPKPQSILQIIDSTIHNSSSPQNQKDEDNTGTEISNHEITDLRFGNDKRLIEVQRLLKSCDVVKTDFPNPDLSIQNEEIPPQVLERVQAQCLKNFSQPVGRGILTYGTATPIVTEPFPIPGISLAIKVLPINTLVQIDRAIRFPESIEWPEFHDGVAAGLRIPSKFTIEGSWISLNKPKELNNSHAGFLLGLGLNGHLKSMATWQAVDYLMKTPKHDITTIALVLGLTASYIGTMNNEITKFVAVHVTAMFPPKSTSLNVSPLVQTASILGCGLLYMETCNRYMSQIMLAEISTKALKTPDNFETDFTEGYSLAAGLALGFINLGKGDNALESLDLDLFKELRTYINGGKGFTKKSTTISGGSGYNTNENNVNITSPGATIALGLLYLKTNKINIANKIPIPETEFYLDYVRPDFLLIRILARNLIMWNNIQSNANWVKSHVPQYMNTKLEFRRGIDCENLESIKRAYYFILAGACFSMSLKFAGSSDKNALKCLLYYLDFFMKLESERTLATFDSNITLSAIRICLNVLVVSASIVSAGSGNLEVMRRIRKLHKKDVDISNSNSYGSHMITSMALGFLCLGGGNYTLSTSNKAIAGLVSSLFPRYPIEPYDNRAYLQAFRHLWVLAVEKRCLILRDIETREACHVPVKITFKDLYNAEIVTRADGVKEFHVDSKTKESVAPCLLPESKFIQKIEIDSPRYWSIQLEFGKNAESDHRFWNNSTLYVKRKTGHLTYAEDPQGLRDLFARIFPDGKSLLGSKDSLLKNQQKLDFIRIFSSDPQVQAFSRYLCEDFKINVDDVGKDLSTFCNAILSECLNADKVEAIQIYLELYQIQQNLEKVKEYNLWNVLLILEYYKNITKITKKNIIECKDKKNQHEDVTLIKQEYILSLKVIMDRFFEIPFEFFKFSSTNTTTNNMNKNNTDTTTNNNTNNITTTYPDYQYFQYFSYILKSYLSNSKFPAAEQIGGEENKNRLLKYLTSWLIYHEIPDKHNLSRIMEYVKELKRNLNNNNNNNNNNSDDIILQVLSTVWSNLSSNTLKIIMHCLT</sequence>
<dbReference type="STRING" id="1348612.A0A397ISM6"/>
<evidence type="ECO:0000259" key="9">
    <source>
        <dbReference type="Pfam" id="PF18122"/>
    </source>
</evidence>
<feature type="domain" description="Anaphase-promoting complex subunit 1 N-terminal" evidence="8">
    <location>
        <begin position="194"/>
        <end position="303"/>
    </location>
</feature>
<dbReference type="EMBL" id="PQFF01000143">
    <property type="protein sequence ID" value="RHZ78999.1"/>
    <property type="molecule type" value="Genomic_DNA"/>
</dbReference>
<dbReference type="InterPro" id="IPR024990">
    <property type="entry name" value="Apc1"/>
</dbReference>
<dbReference type="Pfam" id="PF20518">
    <property type="entry name" value="Apc1_MidN"/>
    <property type="match status" value="2"/>
</dbReference>
<dbReference type="GO" id="GO:0007091">
    <property type="term" value="P:metaphase/anaphase transition of mitotic cell cycle"/>
    <property type="evidence" value="ECO:0007669"/>
    <property type="project" value="TreeGrafter"/>
</dbReference>
<dbReference type="Gene3D" id="1.25.10.10">
    <property type="entry name" value="Leucine-rich Repeat Variant"/>
    <property type="match status" value="2"/>
</dbReference>
<evidence type="ECO:0000256" key="4">
    <source>
        <dbReference type="ARBA" id="ARBA00022776"/>
    </source>
</evidence>
<keyword evidence="6" id="KW-0175">Coiled coil</keyword>
<keyword evidence="13" id="KW-1185">Reference proteome</keyword>
<dbReference type="Proteomes" id="UP000266861">
    <property type="component" value="Unassembled WGS sequence"/>
</dbReference>
<dbReference type="OrthoDB" id="26401at2759"/>